<dbReference type="Pfam" id="PF00534">
    <property type="entry name" value="Glycos_transf_1"/>
    <property type="match status" value="1"/>
</dbReference>
<dbReference type="CDD" id="cd03811">
    <property type="entry name" value="GT4_GT28_WabH-like"/>
    <property type="match status" value="1"/>
</dbReference>
<proteinExistence type="predicted"/>
<keyword evidence="3" id="KW-0808">Transferase</keyword>
<dbReference type="InterPro" id="IPR001296">
    <property type="entry name" value="Glyco_trans_1"/>
</dbReference>
<dbReference type="InterPro" id="IPR028098">
    <property type="entry name" value="Glyco_trans_4-like_N"/>
</dbReference>
<feature type="domain" description="Glycosyltransferase subfamily 4-like N-terminal" evidence="2">
    <location>
        <begin position="12"/>
        <end position="163"/>
    </location>
</feature>
<name>A0ABT9GZ71_9GAMM</name>
<evidence type="ECO:0000259" key="1">
    <source>
        <dbReference type="Pfam" id="PF00534"/>
    </source>
</evidence>
<feature type="domain" description="Glycosyl transferase family 1" evidence="1">
    <location>
        <begin position="181"/>
        <end position="330"/>
    </location>
</feature>
<dbReference type="Proteomes" id="UP001231616">
    <property type="component" value="Unassembled WGS sequence"/>
</dbReference>
<dbReference type="RefSeq" id="WP_305893623.1">
    <property type="nucleotide sequence ID" value="NZ_JAUZVZ010000011.1"/>
</dbReference>
<dbReference type="Pfam" id="PF13439">
    <property type="entry name" value="Glyco_transf_4"/>
    <property type="match status" value="1"/>
</dbReference>
<evidence type="ECO:0000313" key="4">
    <source>
        <dbReference type="Proteomes" id="UP001231616"/>
    </source>
</evidence>
<keyword evidence="3" id="KW-0328">Glycosyltransferase</keyword>
<dbReference type="PANTHER" id="PTHR12526:SF630">
    <property type="entry name" value="GLYCOSYLTRANSFERASE"/>
    <property type="match status" value="1"/>
</dbReference>
<comment type="caution">
    <text evidence="3">The sequence shown here is derived from an EMBL/GenBank/DDBJ whole genome shotgun (WGS) entry which is preliminary data.</text>
</comment>
<dbReference type="EC" id="2.4.-.-" evidence="3"/>
<dbReference type="GO" id="GO:0016757">
    <property type="term" value="F:glycosyltransferase activity"/>
    <property type="evidence" value="ECO:0007669"/>
    <property type="project" value="UniProtKB-KW"/>
</dbReference>
<protein>
    <submittedName>
        <fullName evidence="3">Glycosyltransferase</fullName>
        <ecNumber evidence="3">2.4.-.-</ecNumber>
    </submittedName>
</protein>
<keyword evidence="4" id="KW-1185">Reference proteome</keyword>
<evidence type="ECO:0000313" key="3">
    <source>
        <dbReference type="EMBL" id="MDP4536357.1"/>
    </source>
</evidence>
<organism evidence="3 4">
    <name type="scientific">Alkalimonas collagenimarina</name>
    <dbReference type="NCBI Taxonomy" id="400390"/>
    <lineage>
        <taxon>Bacteria</taxon>
        <taxon>Pseudomonadati</taxon>
        <taxon>Pseudomonadota</taxon>
        <taxon>Gammaproteobacteria</taxon>
        <taxon>Alkalimonas</taxon>
    </lineage>
</organism>
<dbReference type="SUPFAM" id="SSF53756">
    <property type="entry name" value="UDP-Glycosyltransferase/glycogen phosphorylase"/>
    <property type="match status" value="1"/>
</dbReference>
<dbReference type="PANTHER" id="PTHR12526">
    <property type="entry name" value="GLYCOSYLTRANSFERASE"/>
    <property type="match status" value="1"/>
</dbReference>
<reference evidence="3 4" key="1">
    <citation type="submission" date="2023-08" db="EMBL/GenBank/DDBJ databases">
        <authorList>
            <person name="Joshi A."/>
            <person name="Thite S."/>
        </authorList>
    </citation>
    <scope>NUCLEOTIDE SEQUENCE [LARGE SCALE GENOMIC DNA]</scope>
    <source>
        <strain evidence="3 4">AC40</strain>
    </source>
</reference>
<evidence type="ECO:0000259" key="2">
    <source>
        <dbReference type="Pfam" id="PF13439"/>
    </source>
</evidence>
<dbReference type="Gene3D" id="3.40.50.2000">
    <property type="entry name" value="Glycogen Phosphorylase B"/>
    <property type="match status" value="2"/>
</dbReference>
<sequence>MKVLHVVSSLNMGGAEQFVVDISAAMNQRPSVQADILSFGCSDDTLCQRCADQGITIHHVNQTSRLQQFLQLRRLLKRFDAVHIHSSHCLFSILLASLFQRDSRLYYTRHNTVVHRSFKWRLIYRLASIRLSNIVFIADIARQDFLRTYPAFQAKSILIYNGIQQVEAPRPDRTNNSVIRLGQVGRFVPLKAQKLLIQALAQLTADQRQAFEVHFFGDGPLLDDCRRQAEPLQQDMSVTFHGLEMDKSRIYQTIDVLVVTSETEGLSLVMLEALSAGCLVIATDVGGNAEIVEHQKSGLLFLYPDANQLSCLLQQLLADNHWHALVKAGEQRFHRIFEQTTCIKSYLALYA</sequence>
<dbReference type="EMBL" id="JAUZVZ010000011">
    <property type="protein sequence ID" value="MDP4536357.1"/>
    <property type="molecule type" value="Genomic_DNA"/>
</dbReference>
<gene>
    <name evidence="3" type="ORF">Q3O60_09160</name>
</gene>
<accession>A0ABT9GZ71</accession>